<comment type="caution">
    <text evidence="1">The sequence shown here is derived from an EMBL/GenBank/DDBJ whole genome shotgun (WGS) entry which is preliminary data.</text>
</comment>
<gene>
    <name evidence="1" type="ORF">KEM10_14140</name>
</gene>
<accession>A0ABS5JYP4</accession>
<dbReference type="RefSeq" id="WP_212216673.1">
    <property type="nucleotide sequence ID" value="NZ_JAGUCO010000011.1"/>
</dbReference>
<name>A0ABS5JYP4_9BACT</name>
<proteinExistence type="predicted"/>
<evidence type="ECO:0000313" key="2">
    <source>
        <dbReference type="Proteomes" id="UP000708576"/>
    </source>
</evidence>
<keyword evidence="2" id="KW-1185">Reference proteome</keyword>
<sequence>MTNVSYRSLTEIKDLIEDLGFAISYPYDDLVFIDSNAFLIQFDDSKKFSYFIHFNSELKKGASEDLKKQLIESPKAKKLNLVFKGTYTIKQSEAEEQIDLVFED</sequence>
<reference evidence="1 2" key="1">
    <citation type="journal article" date="2015" name="Int. J. Syst. Evol. Microbiol.">
        <title>Carboxylicivirga linearis sp. nov., isolated from a sea cucumber culture pond.</title>
        <authorList>
            <person name="Wang F.Q."/>
            <person name="Zhou Y.X."/>
            <person name="Lin X.Z."/>
            <person name="Chen G.J."/>
            <person name="Du Z.J."/>
        </authorList>
    </citation>
    <scope>NUCLEOTIDE SEQUENCE [LARGE SCALE GENOMIC DNA]</scope>
    <source>
        <strain evidence="1 2">FB218</strain>
    </source>
</reference>
<dbReference type="Proteomes" id="UP000708576">
    <property type="component" value="Unassembled WGS sequence"/>
</dbReference>
<dbReference type="EMBL" id="JAGUCO010000011">
    <property type="protein sequence ID" value="MBS2099431.1"/>
    <property type="molecule type" value="Genomic_DNA"/>
</dbReference>
<organism evidence="1 2">
    <name type="scientific">Carboxylicivirga linearis</name>
    <dbReference type="NCBI Taxonomy" id="1628157"/>
    <lineage>
        <taxon>Bacteria</taxon>
        <taxon>Pseudomonadati</taxon>
        <taxon>Bacteroidota</taxon>
        <taxon>Bacteroidia</taxon>
        <taxon>Marinilabiliales</taxon>
        <taxon>Marinilabiliaceae</taxon>
        <taxon>Carboxylicivirga</taxon>
    </lineage>
</organism>
<evidence type="ECO:0000313" key="1">
    <source>
        <dbReference type="EMBL" id="MBS2099431.1"/>
    </source>
</evidence>
<protein>
    <submittedName>
        <fullName evidence="1">Uncharacterized protein</fullName>
    </submittedName>
</protein>